<feature type="region of interest" description="Disordered" evidence="1">
    <location>
        <begin position="1"/>
        <end position="49"/>
    </location>
</feature>
<organism evidence="2 3">
    <name type="scientific">Rotaria magnacalcarata</name>
    <dbReference type="NCBI Taxonomy" id="392030"/>
    <lineage>
        <taxon>Eukaryota</taxon>
        <taxon>Metazoa</taxon>
        <taxon>Spiralia</taxon>
        <taxon>Gnathifera</taxon>
        <taxon>Rotifera</taxon>
        <taxon>Eurotatoria</taxon>
        <taxon>Bdelloidea</taxon>
        <taxon>Philodinida</taxon>
        <taxon>Philodinidae</taxon>
        <taxon>Rotaria</taxon>
    </lineage>
</organism>
<dbReference type="AlphaFoldDB" id="A0A8S3ELF3"/>
<evidence type="ECO:0000313" key="2">
    <source>
        <dbReference type="EMBL" id="CAF5060586.1"/>
    </source>
</evidence>
<sequence>HQSEQQVRIHQDQQQQQQQQQQYSSPSYQLPSFNPMQSFQPQVNSKTNN</sequence>
<feature type="compositionally biased region" description="Low complexity" evidence="1">
    <location>
        <begin position="12"/>
        <end position="22"/>
    </location>
</feature>
<dbReference type="EMBL" id="CAJOBI010229222">
    <property type="protein sequence ID" value="CAF5060586.1"/>
    <property type="molecule type" value="Genomic_DNA"/>
</dbReference>
<feature type="compositionally biased region" description="Polar residues" evidence="1">
    <location>
        <begin position="23"/>
        <end position="49"/>
    </location>
</feature>
<name>A0A8S3ELF3_9BILA</name>
<proteinExistence type="predicted"/>
<accession>A0A8S3ELF3</accession>
<evidence type="ECO:0000256" key="1">
    <source>
        <dbReference type="SAM" id="MobiDB-lite"/>
    </source>
</evidence>
<evidence type="ECO:0000313" key="3">
    <source>
        <dbReference type="Proteomes" id="UP000676336"/>
    </source>
</evidence>
<feature type="non-terminal residue" evidence="2">
    <location>
        <position position="1"/>
    </location>
</feature>
<comment type="caution">
    <text evidence="2">The sequence shown here is derived from an EMBL/GenBank/DDBJ whole genome shotgun (WGS) entry which is preliminary data.</text>
</comment>
<protein>
    <submittedName>
        <fullName evidence="2">Uncharacterized protein</fullName>
    </submittedName>
</protein>
<feature type="compositionally biased region" description="Basic and acidic residues" evidence="1">
    <location>
        <begin position="1"/>
        <end position="11"/>
    </location>
</feature>
<dbReference type="Proteomes" id="UP000676336">
    <property type="component" value="Unassembled WGS sequence"/>
</dbReference>
<gene>
    <name evidence="2" type="ORF">SMN809_LOCUS59732</name>
</gene>
<reference evidence="2" key="1">
    <citation type="submission" date="2021-02" db="EMBL/GenBank/DDBJ databases">
        <authorList>
            <person name="Nowell W R."/>
        </authorList>
    </citation>
    <scope>NUCLEOTIDE SEQUENCE</scope>
</reference>